<dbReference type="GO" id="GO:0050661">
    <property type="term" value="F:NADP binding"/>
    <property type="evidence" value="ECO:0007669"/>
    <property type="project" value="InterPro"/>
</dbReference>
<keyword evidence="2" id="KW-0285">Flavoprotein</keyword>
<proteinExistence type="inferred from homology"/>
<organism evidence="5 6">
    <name type="scientific">Dactylonectria estremocensis</name>
    <dbReference type="NCBI Taxonomy" id="1079267"/>
    <lineage>
        <taxon>Eukaryota</taxon>
        <taxon>Fungi</taxon>
        <taxon>Dikarya</taxon>
        <taxon>Ascomycota</taxon>
        <taxon>Pezizomycotina</taxon>
        <taxon>Sordariomycetes</taxon>
        <taxon>Hypocreomycetidae</taxon>
        <taxon>Hypocreales</taxon>
        <taxon>Nectriaceae</taxon>
        <taxon>Dactylonectria</taxon>
    </lineage>
</organism>
<dbReference type="Proteomes" id="UP000717696">
    <property type="component" value="Unassembled WGS sequence"/>
</dbReference>
<keyword evidence="4" id="KW-0560">Oxidoreductase</keyword>
<dbReference type="InterPro" id="IPR051209">
    <property type="entry name" value="FAD-bind_Monooxygenase_sf"/>
</dbReference>
<gene>
    <name evidence="5" type="ORF">B0J13DRAFT_555955</name>
</gene>
<dbReference type="GO" id="GO:0004499">
    <property type="term" value="F:N,N-dimethylaniline monooxygenase activity"/>
    <property type="evidence" value="ECO:0007669"/>
    <property type="project" value="InterPro"/>
</dbReference>
<reference evidence="5" key="1">
    <citation type="journal article" date="2021" name="Nat. Commun.">
        <title>Genetic determinants of endophytism in the Arabidopsis root mycobiome.</title>
        <authorList>
            <person name="Mesny F."/>
            <person name="Miyauchi S."/>
            <person name="Thiergart T."/>
            <person name="Pickel B."/>
            <person name="Atanasova L."/>
            <person name="Karlsson M."/>
            <person name="Huettel B."/>
            <person name="Barry K.W."/>
            <person name="Haridas S."/>
            <person name="Chen C."/>
            <person name="Bauer D."/>
            <person name="Andreopoulos W."/>
            <person name="Pangilinan J."/>
            <person name="LaButti K."/>
            <person name="Riley R."/>
            <person name="Lipzen A."/>
            <person name="Clum A."/>
            <person name="Drula E."/>
            <person name="Henrissat B."/>
            <person name="Kohler A."/>
            <person name="Grigoriev I.V."/>
            <person name="Martin F.M."/>
            <person name="Hacquard S."/>
        </authorList>
    </citation>
    <scope>NUCLEOTIDE SEQUENCE</scope>
    <source>
        <strain evidence="5">MPI-CAGE-AT-0021</strain>
    </source>
</reference>
<evidence type="ECO:0000256" key="2">
    <source>
        <dbReference type="ARBA" id="ARBA00022630"/>
    </source>
</evidence>
<evidence type="ECO:0000313" key="5">
    <source>
        <dbReference type="EMBL" id="KAH7142715.1"/>
    </source>
</evidence>
<dbReference type="GO" id="GO:0050660">
    <property type="term" value="F:flavin adenine dinucleotide binding"/>
    <property type="evidence" value="ECO:0007669"/>
    <property type="project" value="InterPro"/>
</dbReference>
<evidence type="ECO:0000256" key="3">
    <source>
        <dbReference type="ARBA" id="ARBA00022827"/>
    </source>
</evidence>
<dbReference type="InterPro" id="IPR036188">
    <property type="entry name" value="FAD/NAD-bd_sf"/>
</dbReference>
<keyword evidence="3" id="KW-0274">FAD</keyword>
<dbReference type="EMBL" id="JAGMUU010000011">
    <property type="protein sequence ID" value="KAH7142715.1"/>
    <property type="molecule type" value="Genomic_DNA"/>
</dbReference>
<protein>
    <submittedName>
        <fullName evidence="5">Cyclohexanone monooxygenase</fullName>
    </submittedName>
</protein>
<evidence type="ECO:0000313" key="6">
    <source>
        <dbReference type="Proteomes" id="UP000717696"/>
    </source>
</evidence>
<dbReference type="OrthoDB" id="74360at2759"/>
<keyword evidence="6" id="KW-1185">Reference proteome</keyword>
<dbReference type="PANTHER" id="PTHR42877:SF7">
    <property type="entry name" value="FLAVIN-BINDING MONOOXYGENASE-RELATED"/>
    <property type="match status" value="1"/>
</dbReference>
<name>A0A9P9ERV8_9HYPO</name>
<comment type="similarity">
    <text evidence="1">Belongs to the FAD-binding monooxygenase family.</text>
</comment>
<accession>A0A9P9ERV8</accession>
<dbReference type="Pfam" id="PF00743">
    <property type="entry name" value="FMO-like"/>
    <property type="match status" value="1"/>
</dbReference>
<comment type="caution">
    <text evidence="5">The sequence shown here is derived from an EMBL/GenBank/DDBJ whole genome shotgun (WGS) entry which is preliminary data.</text>
</comment>
<dbReference type="Gene3D" id="3.50.50.60">
    <property type="entry name" value="FAD/NAD(P)-binding domain"/>
    <property type="match status" value="2"/>
</dbReference>
<dbReference type="SUPFAM" id="SSF51905">
    <property type="entry name" value="FAD/NAD(P)-binding domain"/>
    <property type="match status" value="3"/>
</dbReference>
<keyword evidence="5" id="KW-0503">Monooxygenase</keyword>
<sequence>MRHSPFLGHPADAMGPRLVSDRAIDNARHLKVIYIGAGVSGIIGAIQFRKMVPSVDLVIYEKNPELGGTWYENRYPGCACDIPSHAYQLTYESWADWSSFYSTAPEILDYWQKVADKHNIRKHIKFDHKCCEARWDESRDKWKVTLQRTDQEGLSMIEDEADVLITGTGLLNEWKWPSIKGLTDFKGDLLHTAKWDTSFDPTGKNVAVVGAGSSGIQVIPAIVSKVKSMDHYIRGRTWISNQLSEDLVKERAPDDGSSNFEYTPEEKEAWRNDPEAYVRYRKSLEFRLQGNYGVSRRDNPRHSVARVQYEQNMRQRLASRPDLADALIPNFPPLCRRLTPGPGYLEALTEPHVNVIFGAISCVDADSITTTDGVRRPIDTIICATGFETSPRFGFPIFGRDGINLREKNSIRPKSYLSLCTDNFPNFFQSLGPNSFQGAGSLLLMMEQTHVYIGKILQRMAYGNVKTIEPKRKQVENFTNFCDEYFQTTVYTTDCVSWYKAAPPGSSVKEQQEGRVTALWPGSSVHAKKALESVRWEDYVMETFDGNDFGWFGNGLTEGDQNVDPDDVEPLTWYLNDTQFLHQRAATPTTEVRKTSIHVQAGEDLDRSGSIPEDNGVELAQLGSHVTSENGQGTEMNEYLLDGGCDDVRLTFSQLNDGKGYDLEFVANGIRGNLDATMVETG</sequence>
<evidence type="ECO:0000256" key="1">
    <source>
        <dbReference type="ARBA" id="ARBA00010139"/>
    </source>
</evidence>
<dbReference type="PANTHER" id="PTHR42877">
    <property type="entry name" value="L-ORNITHINE N(5)-MONOOXYGENASE-RELATED"/>
    <property type="match status" value="1"/>
</dbReference>
<dbReference type="InterPro" id="IPR020946">
    <property type="entry name" value="Flavin_mOase-like"/>
</dbReference>
<evidence type="ECO:0000256" key="4">
    <source>
        <dbReference type="ARBA" id="ARBA00023002"/>
    </source>
</evidence>
<dbReference type="AlphaFoldDB" id="A0A9P9ERV8"/>